<dbReference type="InterPro" id="IPR050566">
    <property type="entry name" value="Deoxyribonucleoside_kinase"/>
</dbReference>
<name>A0A8H4AN56_GIGMA</name>
<dbReference type="InterPro" id="IPR031314">
    <property type="entry name" value="DNK_dom"/>
</dbReference>
<dbReference type="SUPFAM" id="SSF55811">
    <property type="entry name" value="Nudix"/>
    <property type="match status" value="1"/>
</dbReference>
<dbReference type="EMBL" id="WTPW01000396">
    <property type="protein sequence ID" value="KAF0515432.1"/>
    <property type="molecule type" value="Genomic_DNA"/>
</dbReference>
<evidence type="ECO:0000259" key="2">
    <source>
        <dbReference type="Pfam" id="PF01712"/>
    </source>
</evidence>
<feature type="compositionally biased region" description="Basic and acidic residues" evidence="1">
    <location>
        <begin position="223"/>
        <end position="234"/>
    </location>
</feature>
<dbReference type="OrthoDB" id="567086at2759"/>
<feature type="compositionally biased region" description="Acidic residues" evidence="1">
    <location>
        <begin position="212"/>
        <end position="222"/>
    </location>
</feature>
<sequence length="1007" mass="121042">MINIASQKIKRSSETNDIAEREEVEKIINQLKRPPFSLNYRLTSINSNGSNFLDQNFDQFTRMMTNWKNWQQNQSTFERKSILPGSNNNPFLQNNVYIQQAQKGQMTQTECPCETCKVKRTGKELILPKVDEIDNHIREMEKQIYEIFKEYEKINTQFNAEINYKLIDITKISTTTPRGSLKGFQKFFNQKRKENLQLDNFLKQQEELQYLEENSEENGSEESEYHSTTEDFGRYPKNHTITNKEHYLLRNNNTFFGTKQVTFYDQKAHNKFKELIRDLRQEQNRKILERNRERRYKHQQEKWQNHFKKLGKPIAQKYPGQIEESSEEESDDLDLYSIPQYIIPKVQKPSTMMRNPKLIEITLKRETEKELDKIIREWEYDYPMDYFIRTDQNPIELMFKEKTLKENSPLFELRKRFLCAKVLNFDIYNYFKDLEEMGNTVELIVIDSEGEKLKIDGPEKRFIKQLSKLPLFKLLDLQDISELPFDQYQITKNTLFYIKQQQKLKLQNFLNEGIEKRNLSIRNTFHDHFNAYFDKVKTHATLVAGGGAIVVGKTTWLRRLKLYLMNLGCQVFLPQEITLEHKPLLELMYSDIEKYSFMFQQFVIQQFEINYRKIKQLETERKIGPNLWILFDRSKNDFWPFTWTNIKNPKELEELTRFYNATSTSFDMYDEFHYQLLFECEKETMHQRCEERGRPEESNIPKEYLDQIWNIYHTRIKEIYPNFIRIPTDIREPDHMIRSLFIREAKFENLKIEEMTITDEMKNYISNLPITGYTLITPFKFNNSEYQVLAARRSKTTKVYAQQYSYFGGNKEITDKTYRDCVKREALEELKLKVEGYKLQLYMIHEYLSKNKLGTNPVLQTNNLEDAKFLVQVPMYLYLMTTFDQTRWKYNEPNNIEKPKWMTYEECTHEIWTPSLQYYNAQIFEKHIPNYVHEWTQKGKVTANLIKGEFPDLATENYSLGETNNRLITCTWYTTIQRQGLMYRRMCTGYHIKLPGRSSSKIRQIKP</sequence>
<dbReference type="InterPro" id="IPR015797">
    <property type="entry name" value="NUDIX_hydrolase-like_dom_sf"/>
</dbReference>
<dbReference type="AlphaFoldDB" id="A0A8H4AN56"/>
<dbReference type="PANTHER" id="PTHR10513">
    <property type="entry name" value="DEOXYNUCLEOSIDE KINASE"/>
    <property type="match status" value="1"/>
</dbReference>
<proteinExistence type="predicted"/>
<gene>
    <name evidence="3" type="ORF">F8M41_017327</name>
</gene>
<dbReference type="Gene3D" id="3.90.79.10">
    <property type="entry name" value="Nucleoside Triphosphate Pyrophosphohydrolase"/>
    <property type="match status" value="1"/>
</dbReference>
<evidence type="ECO:0000313" key="4">
    <source>
        <dbReference type="Proteomes" id="UP000439903"/>
    </source>
</evidence>
<evidence type="ECO:0000256" key="1">
    <source>
        <dbReference type="SAM" id="MobiDB-lite"/>
    </source>
</evidence>
<evidence type="ECO:0000313" key="3">
    <source>
        <dbReference type="EMBL" id="KAF0515432.1"/>
    </source>
</evidence>
<dbReference type="Pfam" id="PF01712">
    <property type="entry name" value="dNK"/>
    <property type="match status" value="1"/>
</dbReference>
<dbReference type="PANTHER" id="PTHR10513:SF35">
    <property type="entry name" value="DEOXYADENOSINE KINASE"/>
    <property type="match status" value="1"/>
</dbReference>
<accession>A0A8H4AN56</accession>
<feature type="region of interest" description="Disordered" evidence="1">
    <location>
        <begin position="212"/>
        <end position="236"/>
    </location>
</feature>
<keyword evidence="4" id="KW-1185">Reference proteome</keyword>
<dbReference type="GO" id="GO:0005737">
    <property type="term" value="C:cytoplasm"/>
    <property type="evidence" value="ECO:0007669"/>
    <property type="project" value="TreeGrafter"/>
</dbReference>
<reference evidence="3 4" key="1">
    <citation type="journal article" date="2019" name="Environ. Microbiol.">
        <title>At the nexus of three kingdoms: the genome of the mycorrhizal fungus Gigaspora margarita provides insights into plant, endobacterial and fungal interactions.</title>
        <authorList>
            <person name="Venice F."/>
            <person name="Ghignone S."/>
            <person name="Salvioli di Fossalunga A."/>
            <person name="Amselem J."/>
            <person name="Novero M."/>
            <person name="Xianan X."/>
            <person name="Sedzielewska Toro K."/>
            <person name="Morin E."/>
            <person name="Lipzen A."/>
            <person name="Grigoriev I.V."/>
            <person name="Henrissat B."/>
            <person name="Martin F.M."/>
            <person name="Bonfante P."/>
        </authorList>
    </citation>
    <scope>NUCLEOTIDE SEQUENCE [LARGE SCALE GENOMIC DNA]</scope>
    <source>
        <strain evidence="3 4">BEG34</strain>
    </source>
</reference>
<dbReference type="SUPFAM" id="SSF52540">
    <property type="entry name" value="P-loop containing nucleoside triphosphate hydrolases"/>
    <property type="match status" value="1"/>
</dbReference>
<dbReference type="Gene3D" id="3.40.50.300">
    <property type="entry name" value="P-loop containing nucleotide triphosphate hydrolases"/>
    <property type="match status" value="1"/>
</dbReference>
<dbReference type="Proteomes" id="UP000439903">
    <property type="component" value="Unassembled WGS sequence"/>
</dbReference>
<protein>
    <recommendedName>
        <fullName evidence="2">Deoxynucleoside kinase domain-containing protein</fullName>
    </recommendedName>
</protein>
<feature type="domain" description="Deoxynucleoside kinase" evidence="2">
    <location>
        <begin position="547"/>
        <end position="719"/>
    </location>
</feature>
<organism evidence="3 4">
    <name type="scientific">Gigaspora margarita</name>
    <dbReference type="NCBI Taxonomy" id="4874"/>
    <lineage>
        <taxon>Eukaryota</taxon>
        <taxon>Fungi</taxon>
        <taxon>Fungi incertae sedis</taxon>
        <taxon>Mucoromycota</taxon>
        <taxon>Glomeromycotina</taxon>
        <taxon>Glomeromycetes</taxon>
        <taxon>Diversisporales</taxon>
        <taxon>Gigasporaceae</taxon>
        <taxon>Gigaspora</taxon>
    </lineage>
</organism>
<dbReference type="InterPro" id="IPR027417">
    <property type="entry name" value="P-loop_NTPase"/>
</dbReference>
<dbReference type="GO" id="GO:0019136">
    <property type="term" value="F:deoxynucleoside kinase activity"/>
    <property type="evidence" value="ECO:0007669"/>
    <property type="project" value="TreeGrafter"/>
</dbReference>
<comment type="caution">
    <text evidence="3">The sequence shown here is derived from an EMBL/GenBank/DDBJ whole genome shotgun (WGS) entry which is preliminary data.</text>
</comment>